<evidence type="ECO:0000313" key="2">
    <source>
        <dbReference type="Proteomes" id="UP000234414"/>
    </source>
</evidence>
<sequence>MSHYYVHNGYCGWAYGTPSDPQLISPEDAARLMQTAGLSSMQVSSILPPAEYAETGSRLFEVTGGNRFLFLGDHSDCSDVDSGKVSSPLVIDWTAV</sequence>
<proteinExistence type="predicted"/>
<accession>A0AAD0FKA2</accession>
<protein>
    <submittedName>
        <fullName evidence="1">Uncharacterized protein</fullName>
    </submittedName>
</protein>
<name>A0AAD0FKA2_STEMA</name>
<organism evidence="1 2">
    <name type="scientific">Stenotrophomonas maltophilia</name>
    <name type="common">Pseudomonas maltophilia</name>
    <name type="synonym">Xanthomonas maltophilia</name>
    <dbReference type="NCBI Taxonomy" id="40324"/>
    <lineage>
        <taxon>Bacteria</taxon>
        <taxon>Pseudomonadati</taxon>
        <taxon>Pseudomonadota</taxon>
        <taxon>Gammaproteobacteria</taxon>
        <taxon>Lysobacterales</taxon>
        <taxon>Lysobacteraceae</taxon>
        <taxon>Stenotrophomonas</taxon>
        <taxon>Stenotrophomonas maltophilia group</taxon>
    </lineage>
</organism>
<dbReference type="AlphaFoldDB" id="A0AAD0FKA2"/>
<dbReference type="RefSeq" id="WP_101764683.1">
    <property type="nucleotide sequence ID" value="NZ_CP025298.1"/>
</dbReference>
<dbReference type="Proteomes" id="UP000234414">
    <property type="component" value="Chromosome"/>
</dbReference>
<dbReference type="EMBL" id="CP025298">
    <property type="protein sequence ID" value="AUI05780.1"/>
    <property type="molecule type" value="Genomic_DNA"/>
</dbReference>
<gene>
    <name evidence="1" type="ORF">SmaCSM2_00745</name>
</gene>
<reference evidence="1 2" key="1">
    <citation type="submission" date="2017-12" db="EMBL/GenBank/DDBJ databases">
        <title>Complete Genome Sequence of Stenotrophomonas maltophilia CSM2.</title>
        <authorList>
            <person name="Castro-Jaimes S."/>
            <person name="Lopez-Leal G."/>
            <person name="Barberena Jonas C."/>
            <person name="Bustos P."/>
            <person name="Perez-Oseguera A."/>
            <person name="Cevallos M.A."/>
        </authorList>
    </citation>
    <scope>NUCLEOTIDE SEQUENCE [LARGE SCALE GENOMIC DNA]</scope>
    <source>
        <strain evidence="1 2">CSM2</strain>
    </source>
</reference>
<evidence type="ECO:0000313" key="1">
    <source>
        <dbReference type="EMBL" id="AUI05780.1"/>
    </source>
</evidence>